<dbReference type="GO" id="GO:0035591">
    <property type="term" value="F:signaling adaptor activity"/>
    <property type="evidence" value="ECO:0007669"/>
    <property type="project" value="UniProtKB-ARBA"/>
</dbReference>
<dbReference type="Gene3D" id="1.10.533.10">
    <property type="entry name" value="Death Domain, Fas"/>
    <property type="match status" value="1"/>
</dbReference>
<keyword evidence="18" id="KW-0449">Lipoprotein</keyword>
<keyword evidence="10" id="KW-0832">Ubl conjugation</keyword>
<keyword evidence="9" id="KW-1000">Mitochondrion outer membrane</keyword>
<keyword evidence="3" id="KW-0488">Methylation</keyword>
<evidence type="ECO:0000256" key="22">
    <source>
        <dbReference type="SAM" id="MobiDB-lite"/>
    </source>
</evidence>
<gene>
    <name evidence="24" type="primary">MAVS</name>
</gene>
<comment type="subcellular location">
    <subcellularLocation>
        <location evidence="2">Mitochondrion outer membrane</location>
        <topology evidence="2">Single-pass membrane protein</topology>
    </subcellularLocation>
    <subcellularLocation>
        <location evidence="1">Peroxisome</location>
    </subcellularLocation>
</comment>
<dbReference type="InterPro" id="IPR031964">
    <property type="entry name" value="CARD_dom"/>
</dbReference>
<keyword evidence="4" id="KW-1017">Isopeptide bond</keyword>
<feature type="region of interest" description="Disordered" evidence="22">
    <location>
        <begin position="116"/>
        <end position="325"/>
    </location>
</feature>
<name>A0A1A7Y790_9TELE</name>
<dbReference type="GO" id="GO:0070585">
    <property type="term" value="P:protein localization to mitochondrion"/>
    <property type="evidence" value="ECO:0007669"/>
    <property type="project" value="UniProtKB-ARBA"/>
</dbReference>
<dbReference type="GO" id="GO:0051607">
    <property type="term" value="P:defense response to virus"/>
    <property type="evidence" value="ECO:0007669"/>
    <property type="project" value="UniProtKB-KW"/>
</dbReference>
<evidence type="ECO:0000256" key="13">
    <source>
        <dbReference type="ARBA" id="ARBA00023118"/>
    </source>
</evidence>
<evidence type="ECO:0000256" key="14">
    <source>
        <dbReference type="ARBA" id="ARBA00023128"/>
    </source>
</evidence>
<dbReference type="GO" id="GO:0005741">
    <property type="term" value="C:mitochondrial outer membrane"/>
    <property type="evidence" value="ECO:0007669"/>
    <property type="project" value="UniProtKB-SubCell"/>
</dbReference>
<keyword evidence="11" id="KW-0391">Immunity</keyword>
<keyword evidence="15" id="KW-0472">Membrane</keyword>
<dbReference type="AlphaFoldDB" id="A0A1A7Y790"/>
<reference evidence="24" key="1">
    <citation type="submission" date="2016-05" db="EMBL/GenBank/DDBJ databases">
        <authorList>
            <person name="Lavstsen T."/>
            <person name="Jespersen J.S."/>
        </authorList>
    </citation>
    <scope>NUCLEOTIDE SEQUENCE</scope>
    <source>
        <tissue evidence="24">Brain</tissue>
    </source>
</reference>
<evidence type="ECO:0000256" key="18">
    <source>
        <dbReference type="ARBA" id="ARBA00023288"/>
    </source>
</evidence>
<feature type="compositionally biased region" description="Pro residues" evidence="22">
    <location>
        <begin position="120"/>
        <end position="136"/>
    </location>
</feature>
<evidence type="ECO:0000259" key="23">
    <source>
        <dbReference type="Pfam" id="PF16739"/>
    </source>
</evidence>
<evidence type="ECO:0000256" key="6">
    <source>
        <dbReference type="ARBA" id="ARBA00022581"/>
    </source>
</evidence>
<evidence type="ECO:0000256" key="4">
    <source>
        <dbReference type="ARBA" id="ARBA00022499"/>
    </source>
</evidence>
<dbReference type="GO" id="GO:0032727">
    <property type="term" value="P:positive regulation of interferon-alpha production"/>
    <property type="evidence" value="ECO:0007669"/>
    <property type="project" value="UniProtKB-ARBA"/>
</dbReference>
<feature type="domain" description="Caspase recruitment" evidence="23">
    <location>
        <begin position="12"/>
        <end position="93"/>
    </location>
</feature>
<evidence type="ECO:0000256" key="9">
    <source>
        <dbReference type="ARBA" id="ARBA00022787"/>
    </source>
</evidence>
<feature type="compositionally biased region" description="Pro residues" evidence="22">
    <location>
        <begin position="170"/>
        <end position="181"/>
    </location>
</feature>
<keyword evidence="13" id="KW-0051">Antiviral defense</keyword>
<dbReference type="GO" id="GO:0005777">
    <property type="term" value="C:peroxisome"/>
    <property type="evidence" value="ECO:0007669"/>
    <property type="project" value="UniProtKB-SubCell"/>
</dbReference>
<evidence type="ECO:0000256" key="3">
    <source>
        <dbReference type="ARBA" id="ARBA00022481"/>
    </source>
</evidence>
<reference evidence="24" key="2">
    <citation type="submission" date="2016-06" db="EMBL/GenBank/DDBJ databases">
        <title>The genome of a short-lived fish provides insights into sex chromosome evolution and the genetic control of aging.</title>
        <authorList>
            <person name="Reichwald K."/>
            <person name="Felder M."/>
            <person name="Petzold A."/>
            <person name="Koch P."/>
            <person name="Groth M."/>
            <person name="Platzer M."/>
        </authorList>
    </citation>
    <scope>NUCLEOTIDE SEQUENCE</scope>
    <source>
        <tissue evidence="24">Brain</tissue>
    </source>
</reference>
<feature type="compositionally biased region" description="Basic and acidic residues" evidence="22">
    <location>
        <begin position="183"/>
        <end position="205"/>
    </location>
</feature>
<dbReference type="InterPro" id="IPR011029">
    <property type="entry name" value="DEATH-like_dom_sf"/>
</dbReference>
<keyword evidence="5" id="KW-0597">Phosphoprotein</keyword>
<evidence type="ECO:0000256" key="21">
    <source>
        <dbReference type="ARBA" id="ARBA00083233"/>
    </source>
</evidence>
<evidence type="ECO:0000256" key="17">
    <source>
        <dbReference type="ARBA" id="ARBA00023140"/>
    </source>
</evidence>
<accession>A0A1A7Y790</accession>
<keyword evidence="14" id="KW-0496">Mitochondrion</keyword>
<keyword evidence="17" id="KW-0576">Peroxisome</keyword>
<evidence type="ECO:0000256" key="16">
    <source>
        <dbReference type="ARBA" id="ARBA00023139"/>
    </source>
</evidence>
<evidence type="ECO:0000313" key="24">
    <source>
        <dbReference type="EMBL" id="SBP25830.1"/>
    </source>
</evidence>
<keyword evidence="12" id="KW-1133">Transmembrane helix</keyword>
<evidence type="ECO:0000256" key="5">
    <source>
        <dbReference type="ARBA" id="ARBA00022553"/>
    </source>
</evidence>
<protein>
    <recommendedName>
        <fullName evidence="19">Mitochondrial antiviral-signaling protein</fullName>
    </recommendedName>
    <alternativeName>
        <fullName evidence="20">Interferon beta promoter stimulator protein 1</fullName>
    </alternativeName>
    <alternativeName>
        <fullName evidence="21">Virus-induced-signaling adapter</fullName>
    </alternativeName>
</protein>
<evidence type="ECO:0000256" key="8">
    <source>
        <dbReference type="ARBA" id="ARBA00022692"/>
    </source>
</evidence>
<evidence type="ECO:0000256" key="12">
    <source>
        <dbReference type="ARBA" id="ARBA00022989"/>
    </source>
</evidence>
<keyword evidence="16" id="KW-0564">Palmitate</keyword>
<dbReference type="GO" id="GO:1900227">
    <property type="term" value="P:positive regulation of NLRP3 inflammasome complex assembly"/>
    <property type="evidence" value="ECO:0007669"/>
    <property type="project" value="UniProtKB-ARBA"/>
</dbReference>
<dbReference type="GO" id="GO:0002230">
    <property type="term" value="P:positive regulation of defense response to virus by host"/>
    <property type="evidence" value="ECO:0007669"/>
    <property type="project" value="UniProtKB-ARBA"/>
</dbReference>
<feature type="compositionally biased region" description="Low complexity" evidence="22">
    <location>
        <begin position="463"/>
        <end position="475"/>
    </location>
</feature>
<keyword evidence="6" id="KW-0945">Host-virus interaction</keyword>
<evidence type="ECO:0000256" key="20">
    <source>
        <dbReference type="ARBA" id="ARBA00082620"/>
    </source>
</evidence>
<evidence type="ECO:0000256" key="15">
    <source>
        <dbReference type="ARBA" id="ARBA00023136"/>
    </source>
</evidence>
<dbReference type="EMBL" id="HADX01003598">
    <property type="protein sequence ID" value="SBP25830.1"/>
    <property type="molecule type" value="Transcribed_RNA"/>
</dbReference>
<evidence type="ECO:0000256" key="7">
    <source>
        <dbReference type="ARBA" id="ARBA00022588"/>
    </source>
</evidence>
<dbReference type="GO" id="GO:0032755">
    <property type="term" value="P:positive regulation of interleukin-6 production"/>
    <property type="evidence" value="ECO:0007669"/>
    <property type="project" value="UniProtKB-ARBA"/>
</dbReference>
<feature type="compositionally biased region" description="Polar residues" evidence="22">
    <location>
        <begin position="288"/>
        <end position="319"/>
    </location>
</feature>
<evidence type="ECO:0000256" key="10">
    <source>
        <dbReference type="ARBA" id="ARBA00022843"/>
    </source>
</evidence>
<dbReference type="EMBL" id="HADW01013746">
    <property type="protein sequence ID" value="SBP15146.1"/>
    <property type="molecule type" value="Transcribed_RNA"/>
</dbReference>
<evidence type="ECO:0000256" key="11">
    <source>
        <dbReference type="ARBA" id="ARBA00022859"/>
    </source>
</evidence>
<keyword evidence="8" id="KW-0812">Transmembrane</keyword>
<evidence type="ECO:0000256" key="19">
    <source>
        <dbReference type="ARBA" id="ARBA00071084"/>
    </source>
</evidence>
<dbReference type="GO" id="GO:0045087">
    <property type="term" value="P:innate immune response"/>
    <property type="evidence" value="ECO:0007669"/>
    <property type="project" value="UniProtKB-KW"/>
</dbReference>
<dbReference type="GO" id="GO:0032728">
    <property type="term" value="P:positive regulation of interferon-beta production"/>
    <property type="evidence" value="ECO:0007669"/>
    <property type="project" value="UniProtKB-ARBA"/>
</dbReference>
<proteinExistence type="predicted"/>
<keyword evidence="7" id="KW-0399">Innate immunity</keyword>
<evidence type="ECO:0000256" key="2">
    <source>
        <dbReference type="ARBA" id="ARBA00004572"/>
    </source>
</evidence>
<organism evidence="24">
    <name type="scientific">Iconisemion striatum</name>
    <dbReference type="NCBI Taxonomy" id="60296"/>
    <lineage>
        <taxon>Eukaryota</taxon>
        <taxon>Metazoa</taxon>
        <taxon>Chordata</taxon>
        <taxon>Craniata</taxon>
        <taxon>Vertebrata</taxon>
        <taxon>Euteleostomi</taxon>
        <taxon>Actinopterygii</taxon>
        <taxon>Neopterygii</taxon>
        <taxon>Teleostei</taxon>
        <taxon>Neoteleostei</taxon>
        <taxon>Acanthomorphata</taxon>
        <taxon>Ovalentaria</taxon>
        <taxon>Atherinomorphae</taxon>
        <taxon>Cyprinodontiformes</taxon>
        <taxon>Nothobranchiidae</taxon>
        <taxon>Iconisemion</taxon>
    </lineage>
</organism>
<dbReference type="GO" id="GO:0045071">
    <property type="term" value="P:negative regulation of viral genome replication"/>
    <property type="evidence" value="ECO:0007669"/>
    <property type="project" value="UniProtKB-ARBA"/>
</dbReference>
<sequence>MSFASDRLWDGYVRRNMGNIVSKVNARQIIPHLPCLTIHDRENIEAKRDYSGSYEAMKLLLDCLRRRENWPEQFIAALEACEHYEMASEVRKEYNALMGVNNPNLIRAHVHPAPAAVAPPAVPPPANPEPAPPAPPTNQQAVQRAAGQVEALSPPEPVPEPSQSTQNQVPLPPSTPPPSPKAPQEEVHSHQNLREDSESDIHDASGDSSLTLGEVRSGSKDVTPPQHHHPVPAVERDTPRSPDPPQTQQSLSRPEMNPDLNNGSSVHLMTPEKLPVQDTAPPTHKVPLSTSPLAKTSGAAATQVAQSSPQTKTAATTYADSCCDDGDDDDVNETVCLSKPGQLLSFQPENQAIAPVPASNAPAQLFSGNSERLEISESLSVSPTPPCHKNSVAPNHNEPEENHYESPNQSFEVVENVVQYAEMPSVPNLNGQAAEPHRPISRRRSDKSFSEAPGFTNAEGYNPSASAPASFSPDPKSQQKSEKNTGTTVNQSNTTKYILGAAGVGVCVLLMAWRFRK</sequence>
<dbReference type="GO" id="GO:0002753">
    <property type="term" value="P:cytoplasmic pattern recognition receptor signaling pathway"/>
    <property type="evidence" value="ECO:0007669"/>
    <property type="project" value="UniProtKB-ARBA"/>
</dbReference>
<dbReference type="GO" id="GO:1900063">
    <property type="term" value="P:regulation of peroxisome organization"/>
    <property type="evidence" value="ECO:0007669"/>
    <property type="project" value="UniProtKB-ARBA"/>
</dbReference>
<dbReference type="FunFam" id="1.10.533.10:FF:000063">
    <property type="entry name" value="Mitochondrial antiviral-signaling protein"/>
    <property type="match status" value="1"/>
</dbReference>
<evidence type="ECO:0000256" key="1">
    <source>
        <dbReference type="ARBA" id="ARBA00004275"/>
    </source>
</evidence>
<dbReference type="Pfam" id="PF16739">
    <property type="entry name" value="CARD_2"/>
    <property type="match status" value="1"/>
</dbReference>
<feature type="region of interest" description="Disordered" evidence="22">
    <location>
        <begin position="372"/>
        <end position="492"/>
    </location>
</feature>